<accession>A0ABR1YSP9</accession>
<evidence type="ECO:0000313" key="2">
    <source>
        <dbReference type="EMBL" id="KAK8235990.1"/>
    </source>
</evidence>
<feature type="region of interest" description="Disordered" evidence="1">
    <location>
        <begin position="41"/>
        <end position="66"/>
    </location>
</feature>
<name>A0ABR1YSP9_9PEZI</name>
<organism evidence="2 3">
    <name type="scientific">Phyllosticta capitalensis</name>
    <dbReference type="NCBI Taxonomy" id="121624"/>
    <lineage>
        <taxon>Eukaryota</taxon>
        <taxon>Fungi</taxon>
        <taxon>Dikarya</taxon>
        <taxon>Ascomycota</taxon>
        <taxon>Pezizomycotina</taxon>
        <taxon>Dothideomycetes</taxon>
        <taxon>Dothideomycetes incertae sedis</taxon>
        <taxon>Botryosphaeriales</taxon>
        <taxon>Phyllostictaceae</taxon>
        <taxon>Phyllosticta</taxon>
    </lineage>
</organism>
<feature type="compositionally biased region" description="Low complexity" evidence="1">
    <location>
        <begin position="41"/>
        <end position="50"/>
    </location>
</feature>
<sequence>MPASSSGTLPRGQEPRFIIQTTITTTVTKFNLDTGEATTSVTNCTTTSRSGPEEDRHKKRRISPALPDTVDCVERQDNSDVVANEGGRQDGVEILSLSDDSDEEVDENDVTFTPVAQTPVANAPPGISIPVRPQQSEGLQQSTARRIAWENIRNAGRPDRREGVCFMSVYITCSAISADEAQASQVACKKCRNPKLLSRPCLTARRGGGYLLMPLKEDQTDLNVVGHWLVNH</sequence>
<gene>
    <name evidence="2" type="ORF">HDK90DRAFT_261189</name>
</gene>
<proteinExistence type="predicted"/>
<dbReference type="EMBL" id="JBBWRZ010000005">
    <property type="protein sequence ID" value="KAK8235990.1"/>
    <property type="molecule type" value="Genomic_DNA"/>
</dbReference>
<comment type="caution">
    <text evidence="2">The sequence shown here is derived from an EMBL/GenBank/DDBJ whole genome shotgun (WGS) entry which is preliminary data.</text>
</comment>
<evidence type="ECO:0000256" key="1">
    <source>
        <dbReference type="SAM" id="MobiDB-lite"/>
    </source>
</evidence>
<protein>
    <submittedName>
        <fullName evidence="2">Uncharacterized protein</fullName>
    </submittedName>
</protein>
<reference evidence="2 3" key="1">
    <citation type="submission" date="2024-04" db="EMBL/GenBank/DDBJ databases">
        <title>Phyllosticta paracitricarpa is synonymous to the EU quarantine fungus P. citricarpa based on phylogenomic analyses.</title>
        <authorList>
            <consortium name="Lawrence Berkeley National Laboratory"/>
            <person name="Van Ingen-Buijs V.A."/>
            <person name="Van Westerhoven A.C."/>
            <person name="Haridas S."/>
            <person name="Skiadas P."/>
            <person name="Martin F."/>
            <person name="Groenewald J.Z."/>
            <person name="Crous P.W."/>
            <person name="Seidl M.F."/>
        </authorList>
    </citation>
    <scope>NUCLEOTIDE SEQUENCE [LARGE SCALE GENOMIC DNA]</scope>
    <source>
        <strain evidence="2 3">CBS 123374</strain>
    </source>
</reference>
<feature type="region of interest" description="Disordered" evidence="1">
    <location>
        <begin position="117"/>
        <end position="140"/>
    </location>
</feature>
<dbReference type="Proteomes" id="UP001492380">
    <property type="component" value="Unassembled WGS sequence"/>
</dbReference>
<keyword evidence="3" id="KW-1185">Reference proteome</keyword>
<evidence type="ECO:0000313" key="3">
    <source>
        <dbReference type="Proteomes" id="UP001492380"/>
    </source>
</evidence>